<dbReference type="EMBL" id="QOVW01000023">
    <property type="protein sequence ID" value="RDB36828.1"/>
    <property type="molecule type" value="Genomic_DNA"/>
</dbReference>
<evidence type="ECO:0008006" key="3">
    <source>
        <dbReference type="Google" id="ProtNLM"/>
    </source>
</evidence>
<gene>
    <name evidence="1" type="ORF">DCC88_03105</name>
</gene>
<organism evidence="1 2">
    <name type="scientific">Spirobacillus cienkowskii</name>
    <dbReference type="NCBI Taxonomy" id="495820"/>
    <lineage>
        <taxon>Bacteria</taxon>
        <taxon>Pseudomonadati</taxon>
        <taxon>Bdellovibrionota</taxon>
        <taxon>Oligoflexia</taxon>
        <taxon>Silvanigrellales</taxon>
        <taxon>Spirobacillus</taxon>
    </lineage>
</organism>
<name>A0A369KSV2_9BACT</name>
<protein>
    <recommendedName>
        <fullName evidence="3">Type IX secretion system membrane protein PorP/SprF</fullName>
    </recommendedName>
</protein>
<dbReference type="Gene3D" id="2.40.160.60">
    <property type="entry name" value="Outer membrane protein transport protein (OMPP1/FadL/TodX)"/>
    <property type="match status" value="1"/>
</dbReference>
<evidence type="ECO:0000313" key="1">
    <source>
        <dbReference type="EMBL" id="RDB36828.1"/>
    </source>
</evidence>
<evidence type="ECO:0000313" key="2">
    <source>
        <dbReference type="Proteomes" id="UP000253934"/>
    </source>
</evidence>
<dbReference type="Proteomes" id="UP000253934">
    <property type="component" value="Unassembled WGS sequence"/>
</dbReference>
<proteinExistence type="predicted"/>
<reference evidence="1" key="1">
    <citation type="submission" date="2018-04" db="EMBL/GenBank/DDBJ databases">
        <title>Draft genome sequence of the Candidatus Spirobacillus cienkowskii, a pathogen of freshwater Daphnia species, reconstructed from hemolymph metagenomic reads.</title>
        <authorList>
            <person name="Bresciani L."/>
            <person name="Lemos L.N."/>
            <person name="Wale N."/>
            <person name="Lin J.Y."/>
            <person name="Fernandes G.R."/>
            <person name="Duffy M.A."/>
            <person name="Rodrigues J.M."/>
        </authorList>
    </citation>
    <scope>NUCLEOTIDE SEQUENCE [LARGE SCALE GENOMIC DNA]</scope>
    <source>
        <strain evidence="1">Binning01</strain>
    </source>
</reference>
<keyword evidence="2" id="KW-1185">Reference proteome</keyword>
<accession>A0A369KSV2</accession>
<sequence length="420" mass="46124">MQKKVYFNFLHISFFIILIIINSSFKCLAQVIPTDWSAPRVNGMGGSFTASSNDETSVFSNPAGVSSIVNSKKNSQIQNLLIPNFEVGANTQMFSTMGANPNNWYTNFINSAKDNPGKQSYFLMQSYNSFSYGGKKSLNYLFGIPFRSENKIAFIDPSKPSQASVSSSSTLTAALAIAGNTLDGLFRFGISIRPNLRVDHQSSTFDTMLNNKFKNYTDEINNGGYSTSAVGIDTGFILSVADFWFPSLAVSIRNIPTGCTNSYTNPTDKSKTTVCGSMRKGATDLAPNTSKVDPTELRVGIAVTPRGRISKAKVNFRMSVDVYPIPIEMGGKTYGIPNIDFDRMLHAGSEIFFGSSLQQNSAAFRIGYMERGMTFGTTLRVLNCKLDYSSYLAVDTVPQLTGNSTEIVERRHLIGISFNW</sequence>
<comment type="caution">
    <text evidence="1">The sequence shown here is derived from an EMBL/GenBank/DDBJ whole genome shotgun (WGS) entry which is preliminary data.</text>
</comment>
<dbReference type="AlphaFoldDB" id="A0A369KSV2"/>